<proteinExistence type="predicted"/>
<dbReference type="AlphaFoldDB" id="A0A371HSZ2"/>
<feature type="compositionally biased region" description="Basic and acidic residues" evidence="1">
    <location>
        <begin position="16"/>
        <end position="30"/>
    </location>
</feature>
<keyword evidence="3" id="KW-1185">Reference proteome</keyword>
<evidence type="ECO:0000313" key="2">
    <source>
        <dbReference type="EMBL" id="RDY05902.1"/>
    </source>
</evidence>
<dbReference type="Proteomes" id="UP000257109">
    <property type="component" value="Unassembled WGS sequence"/>
</dbReference>
<feature type="region of interest" description="Disordered" evidence="1">
    <location>
        <begin position="1"/>
        <end position="30"/>
    </location>
</feature>
<comment type="caution">
    <text evidence="2">The sequence shown here is derived from an EMBL/GenBank/DDBJ whole genome shotgun (WGS) entry which is preliminary data.</text>
</comment>
<protein>
    <submittedName>
        <fullName evidence="2">Uncharacterized protein</fullName>
    </submittedName>
</protein>
<accession>A0A371HSZ2</accession>
<organism evidence="2 3">
    <name type="scientific">Mucuna pruriens</name>
    <name type="common">Velvet bean</name>
    <name type="synonym">Dolichos pruriens</name>
    <dbReference type="NCBI Taxonomy" id="157652"/>
    <lineage>
        <taxon>Eukaryota</taxon>
        <taxon>Viridiplantae</taxon>
        <taxon>Streptophyta</taxon>
        <taxon>Embryophyta</taxon>
        <taxon>Tracheophyta</taxon>
        <taxon>Spermatophyta</taxon>
        <taxon>Magnoliopsida</taxon>
        <taxon>eudicotyledons</taxon>
        <taxon>Gunneridae</taxon>
        <taxon>Pentapetalae</taxon>
        <taxon>rosids</taxon>
        <taxon>fabids</taxon>
        <taxon>Fabales</taxon>
        <taxon>Fabaceae</taxon>
        <taxon>Papilionoideae</taxon>
        <taxon>50 kb inversion clade</taxon>
        <taxon>NPAAA clade</taxon>
        <taxon>indigoferoid/millettioid clade</taxon>
        <taxon>Phaseoleae</taxon>
        <taxon>Mucuna</taxon>
    </lineage>
</organism>
<name>A0A371HSZ2_MUCPR</name>
<gene>
    <name evidence="2" type="ORF">CR513_10199</name>
</gene>
<feature type="compositionally biased region" description="Polar residues" evidence="1">
    <location>
        <begin position="1"/>
        <end position="11"/>
    </location>
</feature>
<evidence type="ECO:0000256" key="1">
    <source>
        <dbReference type="SAM" id="MobiDB-lite"/>
    </source>
</evidence>
<sequence>MGEVSRPQNINGKVMETSKDGDGGGAHDDIDKTIDKGDGVAIAPCPQPKVVVGVLDNARIFGHNFLDVNSMDDDIVHVLHGETIAILDLDVRTTTINGLVGGNQELLHQFNDHAMLEYNPQWALLDNGEIESSQLGIHHVVVRVVGDHTNVICPVVMLLLRDDIFCSRCFRTCKKVISSFIKTDQCSLMEFYSYFS</sequence>
<feature type="non-terminal residue" evidence="2">
    <location>
        <position position="1"/>
    </location>
</feature>
<reference evidence="2" key="1">
    <citation type="submission" date="2018-05" db="EMBL/GenBank/DDBJ databases">
        <title>Draft genome of Mucuna pruriens seed.</title>
        <authorList>
            <person name="Nnadi N.E."/>
            <person name="Vos R."/>
            <person name="Hasami M.H."/>
            <person name="Devisetty U.K."/>
            <person name="Aguiy J.C."/>
        </authorList>
    </citation>
    <scope>NUCLEOTIDE SEQUENCE [LARGE SCALE GENOMIC DNA]</scope>
    <source>
        <strain evidence="2">JCA_2017</strain>
    </source>
</reference>
<dbReference type="EMBL" id="QJKJ01001787">
    <property type="protein sequence ID" value="RDY05902.1"/>
    <property type="molecule type" value="Genomic_DNA"/>
</dbReference>
<evidence type="ECO:0000313" key="3">
    <source>
        <dbReference type="Proteomes" id="UP000257109"/>
    </source>
</evidence>